<dbReference type="InterPro" id="IPR036396">
    <property type="entry name" value="Cyt_P450_sf"/>
</dbReference>
<keyword evidence="3 4" id="KW-0479">Metal-binding</keyword>
<keyword evidence="3 4" id="KW-0408">Iron</keyword>
<name>A0A6G4V1S5_9ACTN</name>
<organism evidence="5 6">
    <name type="scientific">Streptomyces scabichelini</name>
    <dbReference type="NCBI Taxonomy" id="2711217"/>
    <lineage>
        <taxon>Bacteria</taxon>
        <taxon>Bacillati</taxon>
        <taxon>Actinomycetota</taxon>
        <taxon>Actinomycetes</taxon>
        <taxon>Kitasatosporales</taxon>
        <taxon>Streptomycetaceae</taxon>
        <taxon>Streptomyces</taxon>
    </lineage>
</organism>
<dbReference type="InterPro" id="IPR001128">
    <property type="entry name" value="Cyt_P450"/>
</dbReference>
<dbReference type="PANTHER" id="PTHR24305">
    <property type="entry name" value="CYTOCHROME P450"/>
    <property type="match status" value="1"/>
</dbReference>
<evidence type="ECO:0000256" key="4">
    <source>
        <dbReference type="RuleBase" id="RU000461"/>
    </source>
</evidence>
<accession>A0A6G4V1S5</accession>
<dbReference type="Gene3D" id="1.10.630.10">
    <property type="entry name" value="Cytochrome P450"/>
    <property type="match status" value="1"/>
</dbReference>
<proteinExistence type="inferred from homology"/>
<evidence type="ECO:0000313" key="5">
    <source>
        <dbReference type="EMBL" id="NGO07931.1"/>
    </source>
</evidence>
<dbReference type="Proteomes" id="UP000472335">
    <property type="component" value="Unassembled WGS sequence"/>
</dbReference>
<keyword evidence="4" id="KW-0560">Oxidoreductase</keyword>
<dbReference type="PANTHER" id="PTHR24305:SF166">
    <property type="entry name" value="CYTOCHROME P450 12A4, MITOCHONDRIAL-RELATED"/>
    <property type="match status" value="1"/>
</dbReference>
<dbReference type="InterPro" id="IPR050121">
    <property type="entry name" value="Cytochrome_P450_monoxygenase"/>
</dbReference>
<protein>
    <submittedName>
        <fullName evidence="5">Cytochrome P450</fullName>
    </submittedName>
</protein>
<dbReference type="RefSeq" id="WP_165256898.1">
    <property type="nucleotide sequence ID" value="NZ_JAAKZY010000022.1"/>
</dbReference>
<dbReference type="PROSITE" id="PS00086">
    <property type="entry name" value="CYTOCHROME_P450"/>
    <property type="match status" value="1"/>
</dbReference>
<dbReference type="GO" id="GO:0020037">
    <property type="term" value="F:heme binding"/>
    <property type="evidence" value="ECO:0007669"/>
    <property type="project" value="InterPro"/>
</dbReference>
<comment type="similarity">
    <text evidence="2 4">Belongs to the cytochrome P450 family.</text>
</comment>
<dbReference type="GO" id="GO:0005506">
    <property type="term" value="F:iron ion binding"/>
    <property type="evidence" value="ECO:0007669"/>
    <property type="project" value="InterPro"/>
</dbReference>
<dbReference type="EMBL" id="JAAKZY010000022">
    <property type="protein sequence ID" value="NGO07931.1"/>
    <property type="molecule type" value="Genomic_DNA"/>
</dbReference>
<dbReference type="GO" id="GO:0004497">
    <property type="term" value="F:monooxygenase activity"/>
    <property type="evidence" value="ECO:0007669"/>
    <property type="project" value="UniProtKB-KW"/>
</dbReference>
<gene>
    <name evidence="5" type="ORF">G5C60_09770</name>
</gene>
<dbReference type="GO" id="GO:0016705">
    <property type="term" value="F:oxidoreductase activity, acting on paired donors, with incorporation or reduction of molecular oxygen"/>
    <property type="evidence" value="ECO:0007669"/>
    <property type="project" value="InterPro"/>
</dbReference>
<dbReference type="SUPFAM" id="SSF48264">
    <property type="entry name" value="Cytochrome P450"/>
    <property type="match status" value="1"/>
</dbReference>
<feature type="binding site" description="axial binding residue" evidence="3">
    <location>
        <position position="373"/>
    </location>
    <ligand>
        <name>heme</name>
        <dbReference type="ChEBI" id="CHEBI:30413"/>
    </ligand>
    <ligandPart>
        <name>Fe</name>
        <dbReference type="ChEBI" id="CHEBI:18248"/>
    </ligandPart>
</feature>
<keyword evidence="3 4" id="KW-0349">Heme</keyword>
<keyword evidence="6" id="KW-1185">Reference proteome</keyword>
<keyword evidence="4" id="KW-0503">Monooxygenase</keyword>
<evidence type="ECO:0000256" key="1">
    <source>
        <dbReference type="ARBA" id="ARBA00001971"/>
    </source>
</evidence>
<reference evidence="5 6" key="1">
    <citation type="submission" date="2020-02" db="EMBL/GenBank/DDBJ databases">
        <title>Whole-genome analyses of novel actinobacteria.</title>
        <authorList>
            <person name="Sahin N."/>
            <person name="Gencbay T."/>
        </authorList>
    </citation>
    <scope>NUCLEOTIDE SEQUENCE [LARGE SCALE GENOMIC DNA]</scope>
    <source>
        <strain evidence="5 6">HC44</strain>
    </source>
</reference>
<dbReference type="PRINTS" id="PR00385">
    <property type="entry name" value="P450"/>
</dbReference>
<dbReference type="InterPro" id="IPR017972">
    <property type="entry name" value="Cyt_P450_CS"/>
</dbReference>
<comment type="cofactor">
    <cofactor evidence="1 3">
        <name>heme</name>
        <dbReference type="ChEBI" id="CHEBI:30413"/>
    </cofactor>
</comment>
<evidence type="ECO:0000256" key="2">
    <source>
        <dbReference type="ARBA" id="ARBA00010617"/>
    </source>
</evidence>
<dbReference type="AlphaFoldDB" id="A0A6G4V1S5"/>
<comment type="caution">
    <text evidence="5">The sequence shown here is derived from an EMBL/GenBank/DDBJ whole genome shotgun (WGS) entry which is preliminary data.</text>
</comment>
<dbReference type="Pfam" id="PF00067">
    <property type="entry name" value="p450"/>
    <property type="match status" value="1"/>
</dbReference>
<dbReference type="InterPro" id="IPR002401">
    <property type="entry name" value="Cyt_P450_E_grp-I"/>
</dbReference>
<evidence type="ECO:0000256" key="3">
    <source>
        <dbReference type="PIRSR" id="PIRSR602401-1"/>
    </source>
</evidence>
<evidence type="ECO:0000313" key="6">
    <source>
        <dbReference type="Proteomes" id="UP000472335"/>
    </source>
</evidence>
<sequence>MASLNELGPLVRMRGPAFTPDVYVVNSPELLHQVLVTDARSYAQGRITAGIGSQFGVGLVMDMDFEGLTLFASHRRHRRAVQPGFHPRRIAARTPEVRRATQEAIARWHPGETVRVDKAMAQLAYRVNARAVCGDTPVLGQVAAGLAILSSRTTQGLYWRLALPGLAHLRHVPGTGRFRRALSDLRTAVAAALVHHRSQGGTGDDVLSLLLQARYADTGEALGDQQIIADTLFLVWAAVHGLKDVLPHVFYELARHPDVEQRVHEEIDSVLGDRPVQAEDLPELEYTRRVVKETLRLHPAVWMLARRSLVPVRLGPVELPAGAELAYCTYAVHRNPAIHPDPLRFDPDRWLPDRAKALTRCADIPFGAGVRKCIGDALTMNQILTALATIAGRWQLRTVPGHRYRPHARVVISPGELPMTCHPRGA</sequence>
<dbReference type="PRINTS" id="PR00463">
    <property type="entry name" value="EP450I"/>
</dbReference>